<proteinExistence type="predicted"/>
<organism evidence="1 2">
    <name type="scientific">Ignelater luminosus</name>
    <name type="common">Cucubano</name>
    <name type="synonym">Pyrophorus luminosus</name>
    <dbReference type="NCBI Taxonomy" id="2038154"/>
    <lineage>
        <taxon>Eukaryota</taxon>
        <taxon>Metazoa</taxon>
        <taxon>Ecdysozoa</taxon>
        <taxon>Arthropoda</taxon>
        <taxon>Hexapoda</taxon>
        <taxon>Insecta</taxon>
        <taxon>Pterygota</taxon>
        <taxon>Neoptera</taxon>
        <taxon>Endopterygota</taxon>
        <taxon>Coleoptera</taxon>
        <taxon>Polyphaga</taxon>
        <taxon>Elateriformia</taxon>
        <taxon>Elateroidea</taxon>
        <taxon>Elateridae</taxon>
        <taxon>Agrypninae</taxon>
        <taxon>Pyrophorini</taxon>
        <taxon>Ignelater</taxon>
    </lineage>
</organism>
<evidence type="ECO:0000313" key="2">
    <source>
        <dbReference type="Proteomes" id="UP000801492"/>
    </source>
</evidence>
<dbReference type="EMBL" id="VTPC01000842">
    <property type="protein sequence ID" value="KAF2904136.1"/>
    <property type="molecule type" value="Genomic_DNA"/>
</dbReference>
<name>A0A8K0DH56_IGNLU</name>
<dbReference type="AlphaFoldDB" id="A0A8K0DH56"/>
<comment type="caution">
    <text evidence="1">The sequence shown here is derived from an EMBL/GenBank/DDBJ whole genome shotgun (WGS) entry which is preliminary data.</text>
</comment>
<evidence type="ECO:0000313" key="1">
    <source>
        <dbReference type="EMBL" id="KAF2904136.1"/>
    </source>
</evidence>
<protein>
    <submittedName>
        <fullName evidence="1">Uncharacterized protein</fullName>
    </submittedName>
</protein>
<reference evidence="1" key="1">
    <citation type="submission" date="2019-08" db="EMBL/GenBank/DDBJ databases">
        <title>The genome of the North American firefly Photinus pyralis.</title>
        <authorList>
            <consortium name="Photinus pyralis genome working group"/>
            <person name="Fallon T.R."/>
            <person name="Sander Lower S.E."/>
            <person name="Weng J.-K."/>
        </authorList>
    </citation>
    <scope>NUCLEOTIDE SEQUENCE</scope>
    <source>
        <strain evidence="1">TRF0915ILg1</strain>
        <tissue evidence="1">Whole body</tissue>
    </source>
</reference>
<gene>
    <name evidence="1" type="ORF">ILUMI_02025</name>
</gene>
<keyword evidence="2" id="KW-1185">Reference proteome</keyword>
<sequence>MSASRKTSARRSAIRKWLKACKNATKNVLKGTFNFQCRAPDISLIRDEIPPDNSTEIIKNESSQMQAIPSNNSTTESNISLDDTLQIDGREIDPTKMFASLDVNLLSEARQNLKSTNFKVYPGLVQEKIRFYEKQIAGLDQENHRKDENLKLCKNSLQDRVRFFEGLAKTNSPNVQEECFSETSSESKCKWNSEEDEIHVIVPVKIVPCKASTEPVINPSENLTDHERTVLILIEELHKQCYFMKEANNLVEACLKVKAFQYGKVHLQAEKLLLLACLKRNMLLKRIRKLQFPDENQTSWKSGVIGAEISDLKFSICKDHKNKKASYIVVCSNENDVQVSHIIKEKSDRGFIGIPGVQHFENLDEDCKLDISVYQVNYGNYLSGQRVLQLMNEKNSKPRKKINIQYKDANSGIVVQDQVLESLYKEHTNLEINFSNTRNDEIGKEERRTQNSSGRCCRVIDM</sequence>
<dbReference type="Proteomes" id="UP000801492">
    <property type="component" value="Unassembled WGS sequence"/>
</dbReference>
<dbReference type="OrthoDB" id="10491604at2759"/>
<accession>A0A8K0DH56</accession>